<dbReference type="PIRSF" id="PIRSF003097">
    <property type="entry name" value="FtsX"/>
    <property type="match status" value="1"/>
</dbReference>
<evidence type="ECO:0000256" key="9">
    <source>
        <dbReference type="ARBA" id="ARBA00023306"/>
    </source>
</evidence>
<evidence type="ECO:0000256" key="2">
    <source>
        <dbReference type="ARBA" id="ARBA00007379"/>
    </source>
</evidence>
<dbReference type="EMBL" id="JAIOIV010000093">
    <property type="protein sequence ID" value="MBZ0156840.1"/>
    <property type="molecule type" value="Genomic_DNA"/>
</dbReference>
<evidence type="ECO:0000259" key="12">
    <source>
        <dbReference type="Pfam" id="PF02687"/>
    </source>
</evidence>
<comment type="caution">
    <text evidence="14">The sequence shown here is derived from an EMBL/GenBank/DDBJ whole genome shotgun (WGS) entry which is preliminary data.</text>
</comment>
<keyword evidence="7 11" id="KW-1133">Transmembrane helix</keyword>
<evidence type="ECO:0000313" key="15">
    <source>
        <dbReference type="Proteomes" id="UP000705867"/>
    </source>
</evidence>
<sequence>MSYPFRSAFQSLCREKWINILSICTVASSLLIITFTLFFLYNLELFSNRLPERFSMMVSMKDALSEEETHQVLKALQKRPEVAGATYISKESALNELKQTLKDAPHVLEGLDENPLASSVELKLKRDFVTAATAARISEEIRKMPGVESVYYGEKIAEAIHALKRSVQNVSIIIFLTVSLGVVFVTYSTVKILFYRKREEIEIIKLLGATGGFVRMPFLIEGGILGLLGGSIGVIGAFLFYFALTYRLSVVIPLLKTLVFPLEILFALPLVGIILGIIGSAIAIGRLRL</sequence>
<feature type="transmembrane region" description="Helical" evidence="11">
    <location>
        <begin position="172"/>
        <end position="195"/>
    </location>
</feature>
<keyword evidence="5 10" id="KW-0132">Cell division</keyword>
<proteinExistence type="inferred from homology"/>
<evidence type="ECO:0000256" key="7">
    <source>
        <dbReference type="ARBA" id="ARBA00022989"/>
    </source>
</evidence>
<evidence type="ECO:0000256" key="1">
    <source>
        <dbReference type="ARBA" id="ARBA00004651"/>
    </source>
</evidence>
<feature type="transmembrane region" description="Helical" evidence="11">
    <location>
        <begin position="264"/>
        <end position="284"/>
    </location>
</feature>
<evidence type="ECO:0000256" key="8">
    <source>
        <dbReference type="ARBA" id="ARBA00023136"/>
    </source>
</evidence>
<keyword evidence="6 11" id="KW-0812">Transmembrane</keyword>
<protein>
    <recommendedName>
        <fullName evidence="3 10">Cell division protein FtsX</fullName>
    </recommendedName>
</protein>
<evidence type="ECO:0000256" key="6">
    <source>
        <dbReference type="ARBA" id="ARBA00022692"/>
    </source>
</evidence>
<evidence type="ECO:0000256" key="3">
    <source>
        <dbReference type="ARBA" id="ARBA00021907"/>
    </source>
</evidence>
<feature type="transmembrane region" description="Helical" evidence="11">
    <location>
        <begin position="20"/>
        <end position="41"/>
    </location>
</feature>
<dbReference type="PANTHER" id="PTHR47755:SF1">
    <property type="entry name" value="CELL DIVISION PROTEIN FTSX"/>
    <property type="match status" value="1"/>
</dbReference>
<dbReference type="InterPro" id="IPR004513">
    <property type="entry name" value="FtsX"/>
</dbReference>
<keyword evidence="8 10" id="KW-0472">Membrane</keyword>
<reference evidence="14" key="1">
    <citation type="journal article" date="2021" name="bioRxiv">
        <title>Unraveling nitrogen, sulfur and carbon metabolic pathways and microbial community transcriptional responses to substrate deprivation and toxicity stresses in a bioreactor mimicking anoxic brackish coastal sediment conditions.</title>
        <authorList>
            <person name="Martins P.D."/>
            <person name="Echeveste M.J."/>
            <person name="Arshad A."/>
            <person name="Kurth J."/>
            <person name="Ouboter H."/>
            <person name="Jetten M.S.M."/>
            <person name="Welte C.U."/>
        </authorList>
    </citation>
    <scope>NUCLEOTIDE SEQUENCE</scope>
    <source>
        <strain evidence="14">MAG_39</strain>
    </source>
</reference>
<comment type="subcellular location">
    <subcellularLocation>
        <location evidence="1">Cell membrane</location>
        <topology evidence="1">Multi-pass membrane protein</topology>
    </subcellularLocation>
</comment>
<dbReference type="Gene3D" id="3.30.70.3040">
    <property type="match status" value="1"/>
</dbReference>
<name>A0A953M1L2_9BACT</name>
<evidence type="ECO:0000256" key="4">
    <source>
        <dbReference type="ARBA" id="ARBA00022475"/>
    </source>
</evidence>
<evidence type="ECO:0000256" key="11">
    <source>
        <dbReference type="SAM" id="Phobius"/>
    </source>
</evidence>
<feature type="transmembrane region" description="Helical" evidence="11">
    <location>
        <begin position="216"/>
        <end position="244"/>
    </location>
</feature>
<dbReference type="PANTHER" id="PTHR47755">
    <property type="entry name" value="CELL DIVISION PROTEIN FTSX"/>
    <property type="match status" value="1"/>
</dbReference>
<accession>A0A953M1L2</accession>
<reference evidence="14" key="2">
    <citation type="submission" date="2021-08" db="EMBL/GenBank/DDBJ databases">
        <authorList>
            <person name="Dalcin Martins P."/>
        </authorList>
    </citation>
    <scope>NUCLEOTIDE SEQUENCE</scope>
    <source>
        <strain evidence="14">MAG_39</strain>
    </source>
</reference>
<evidence type="ECO:0000259" key="13">
    <source>
        <dbReference type="Pfam" id="PF18075"/>
    </source>
</evidence>
<feature type="domain" description="ABC3 transporter permease C-terminal" evidence="12">
    <location>
        <begin position="172"/>
        <end position="287"/>
    </location>
</feature>
<dbReference type="Pfam" id="PF18075">
    <property type="entry name" value="FtsX_ECD"/>
    <property type="match status" value="1"/>
</dbReference>
<evidence type="ECO:0000313" key="14">
    <source>
        <dbReference type="EMBL" id="MBZ0156840.1"/>
    </source>
</evidence>
<comment type="similarity">
    <text evidence="2 10">Belongs to the ABC-4 integral membrane protein family. FtsX subfamily.</text>
</comment>
<feature type="domain" description="FtsX extracellular" evidence="13">
    <location>
        <begin position="55"/>
        <end position="150"/>
    </location>
</feature>
<dbReference type="AlphaFoldDB" id="A0A953M1L2"/>
<dbReference type="Pfam" id="PF02687">
    <property type="entry name" value="FtsX"/>
    <property type="match status" value="1"/>
</dbReference>
<organism evidence="14 15">
    <name type="scientific">Candidatus Nitrobium versatile</name>
    <dbReference type="NCBI Taxonomy" id="2884831"/>
    <lineage>
        <taxon>Bacteria</taxon>
        <taxon>Pseudomonadati</taxon>
        <taxon>Nitrospirota</taxon>
        <taxon>Nitrospiria</taxon>
        <taxon>Nitrospirales</taxon>
        <taxon>Nitrospiraceae</taxon>
        <taxon>Candidatus Nitrobium</taxon>
    </lineage>
</organism>
<dbReference type="GO" id="GO:0005886">
    <property type="term" value="C:plasma membrane"/>
    <property type="evidence" value="ECO:0007669"/>
    <property type="project" value="UniProtKB-SubCell"/>
</dbReference>
<dbReference type="Proteomes" id="UP000705867">
    <property type="component" value="Unassembled WGS sequence"/>
</dbReference>
<keyword evidence="9 10" id="KW-0131">Cell cycle</keyword>
<evidence type="ECO:0000256" key="5">
    <source>
        <dbReference type="ARBA" id="ARBA00022618"/>
    </source>
</evidence>
<dbReference type="InterPro" id="IPR040690">
    <property type="entry name" value="FtsX_ECD"/>
</dbReference>
<dbReference type="InterPro" id="IPR003838">
    <property type="entry name" value="ABC3_permease_C"/>
</dbReference>
<evidence type="ECO:0000256" key="10">
    <source>
        <dbReference type="PIRNR" id="PIRNR003097"/>
    </source>
</evidence>
<dbReference type="GO" id="GO:0051301">
    <property type="term" value="P:cell division"/>
    <property type="evidence" value="ECO:0007669"/>
    <property type="project" value="UniProtKB-KW"/>
</dbReference>
<keyword evidence="4 10" id="KW-1003">Cell membrane</keyword>
<gene>
    <name evidence="14" type="ORF">K8I29_11610</name>
</gene>